<feature type="domain" description="Helicase C-terminal" evidence="9">
    <location>
        <begin position="222"/>
        <end position="393"/>
    </location>
</feature>
<dbReference type="FunFam" id="1.20.120.1080:FF:000005">
    <property type="entry name" value="ATP-dependent helicase HrpA"/>
    <property type="match status" value="1"/>
</dbReference>
<evidence type="ECO:0000256" key="4">
    <source>
        <dbReference type="ARBA" id="ARBA00022801"/>
    </source>
</evidence>
<evidence type="ECO:0000313" key="10">
    <source>
        <dbReference type="EMBL" id="MDQ5767210.1"/>
    </source>
</evidence>
<dbReference type="InterPro" id="IPR011545">
    <property type="entry name" value="DEAD/DEAH_box_helicase_dom"/>
</dbReference>
<sequence length="1247" mass="143805">MSNLIQRRALRLQNLPKPTYPEELPVAARRADILAAIQAHQVIIICGETGSGKTTQLPKMCLELGRGVDGFIGHTQPRRIAARSVAARIAEELKTQLGQQVGYKVRFHDRCSPDSYIKLMTDGILLAEIQQDRYLRQYDTLIIDEAHERSLNIDFLLGYLKWLLPKRRDLKIIITSATIDPERFSRHFDNAPIINVSGRTYPVDIRYRPLIDVDAEEEFERDQTQAILEAVDELGREAPGDILIFLPGEREIRETAEALRKHHPPATEILPLFARLSNEEQHRIFEPHGQRRIVLATNVAETSLTVPGIKYVVDSGYARISRYSWRAGVQRLPIEKVSQASANQRSGRCGRVSNGITIRLYSEDDYNKRPVFTEPEILRTNLAAVILQLATMWTADIEGFPFVEPPDTRLIRDGYKLLFEIGAVDKNFNVTSSGHQLAKLPLDPRFGRMLLAANDNGALREVLIIVSALTLQDPRERPLDKQQASDEKHARFKDEQSDFLSFLKLWDYFHEQRKHLSQRKFRDLCKKEFLSYMRLREWHDIHTQLHQMVLEMGGKENDAEASYDAIHLSLLTGLLGNIGMKDEEREYMGAGGRKFHLFPASSLRKKPPQWVMAAELVETSRLFGRTIAKIQPEWVEKLAEHLLRHHYTEPHWEQKQAQVAAFERTSLYGITITPRRKVSYGRIDPVTCREIFIRHALVYGEYRTAAPFFQHNAELIADIEMLEAKARRRDILTDEHRLYAFYDERIPAHVVNGHSFERWRKKAEQHDSQLLYLTHAYLMQREAGHEKSEQFPDTLQVQGMILPLRYHFDPKADDDGVTVRLPLLGLNQLNPIRFEYLVPGMLEEKITALIRALPKHIRKQFVPAPDYARACMEAIEPSDTQPLQTALEKQLLRMSGSQIPPEAWAAITLETHLQMRFEVADEAGKVIRSGRDLNTLRGKVHAQTRAELASKPVQSIERLGITTWDFGDLPELYWLEASGTKLRTWPALVDANNSVSIRLFDNETDASNAHWQGVLRLFWLALPAEVKDVPKYVPQMQTLCLHYAATGKCEELKDSITRYVFRQAFKNHLTIRKQDSFTHALGECRSQIFPQTQEAARLITPILALYHDLRKQLKGKVQPAWLEAMNDISEQLNHLVYVGFLDAVSAEELRHFPRYLKGIQRRLQKLAENPTKDRALRVQVQPYWDQWKAASTTLSQRRRSLSEVDGNWHEYRWMLEEFRVSLFAQELGTARPVSAKRLEELWKKTTQ</sequence>
<dbReference type="NCBIfam" id="NF008348">
    <property type="entry name" value="PRK11131.1"/>
    <property type="match status" value="1"/>
</dbReference>
<dbReference type="FunFam" id="3.40.50.300:FF:000575">
    <property type="entry name" value="ATP-dependent helicase hrpA"/>
    <property type="match status" value="1"/>
</dbReference>
<dbReference type="Pfam" id="PF04408">
    <property type="entry name" value="WHD_HA2"/>
    <property type="match status" value="1"/>
</dbReference>
<proteinExistence type="inferred from homology"/>
<dbReference type="PROSITE" id="PS51194">
    <property type="entry name" value="HELICASE_CTER"/>
    <property type="match status" value="1"/>
</dbReference>
<dbReference type="AlphaFoldDB" id="A0AA51MP41"/>
<keyword evidence="4 11" id="KW-0378">Hydrolase</keyword>
<dbReference type="Pfam" id="PF00271">
    <property type="entry name" value="Helicase_C"/>
    <property type="match status" value="1"/>
</dbReference>
<dbReference type="GO" id="GO:0003724">
    <property type="term" value="F:RNA helicase activity"/>
    <property type="evidence" value="ECO:0007669"/>
    <property type="project" value="UniProtKB-EC"/>
</dbReference>
<dbReference type="Pfam" id="PF21010">
    <property type="entry name" value="HA2_C"/>
    <property type="match status" value="1"/>
</dbReference>
<keyword evidence="12" id="KW-1185">Reference proteome</keyword>
<dbReference type="NCBIfam" id="TIGR01967">
    <property type="entry name" value="DEAH_box_HrpA"/>
    <property type="match status" value="1"/>
</dbReference>
<evidence type="ECO:0000259" key="8">
    <source>
        <dbReference type="PROSITE" id="PS51192"/>
    </source>
</evidence>
<dbReference type="Proteomes" id="UP001223336">
    <property type="component" value="Unassembled WGS sequence"/>
</dbReference>
<dbReference type="InterPro" id="IPR048333">
    <property type="entry name" value="HA2_WH"/>
</dbReference>
<dbReference type="Pfam" id="PF00270">
    <property type="entry name" value="DEAD"/>
    <property type="match status" value="1"/>
</dbReference>
<dbReference type="InterPro" id="IPR003593">
    <property type="entry name" value="AAA+_ATPase"/>
</dbReference>
<keyword evidence="3" id="KW-0547">Nucleotide-binding</keyword>
<evidence type="ECO:0000313" key="11">
    <source>
        <dbReference type="EMBL" id="WML87927.1"/>
    </source>
</evidence>
<dbReference type="SMART" id="SM00487">
    <property type="entry name" value="DEXDc"/>
    <property type="match status" value="1"/>
</dbReference>
<dbReference type="Pfam" id="PF07717">
    <property type="entry name" value="OB_NTP_bind"/>
    <property type="match status" value="1"/>
</dbReference>
<accession>A0AA51MP41</accession>
<dbReference type="FunFam" id="3.40.50.300:FF:000439">
    <property type="entry name" value="ATP-dependent RNA helicase HrpA"/>
    <property type="match status" value="1"/>
</dbReference>
<evidence type="ECO:0000313" key="12">
    <source>
        <dbReference type="Proteomes" id="UP001223336"/>
    </source>
</evidence>
<dbReference type="EMBL" id="CP133217">
    <property type="protein sequence ID" value="WML87927.1"/>
    <property type="molecule type" value="Genomic_DNA"/>
</dbReference>
<feature type="domain" description="Helicase ATP-binding" evidence="8">
    <location>
        <begin position="34"/>
        <end position="197"/>
    </location>
</feature>
<organism evidence="11">
    <name type="scientific">Thiothrix subterranea</name>
    <dbReference type="NCBI Taxonomy" id="2735563"/>
    <lineage>
        <taxon>Bacteria</taxon>
        <taxon>Pseudomonadati</taxon>
        <taxon>Pseudomonadota</taxon>
        <taxon>Gammaproteobacteria</taxon>
        <taxon>Thiotrichales</taxon>
        <taxon>Thiotrichaceae</taxon>
        <taxon>Thiothrix</taxon>
    </lineage>
</organism>
<dbReference type="Gene3D" id="3.40.50.300">
    <property type="entry name" value="P-loop containing nucleotide triphosphate hydrolases"/>
    <property type="match status" value="2"/>
</dbReference>
<dbReference type="Proteomes" id="UP001229862">
    <property type="component" value="Chromosome"/>
</dbReference>
<evidence type="ECO:0000256" key="3">
    <source>
        <dbReference type="ARBA" id="ARBA00022741"/>
    </source>
</evidence>
<evidence type="ECO:0000256" key="1">
    <source>
        <dbReference type="ARBA" id="ARBA00008792"/>
    </source>
</evidence>
<dbReference type="CDD" id="cd17989">
    <property type="entry name" value="DEXHc_HrpA"/>
    <property type="match status" value="1"/>
</dbReference>
<protein>
    <recommendedName>
        <fullName evidence="2">RNA helicase</fullName>
        <ecNumber evidence="2">3.6.4.13</ecNumber>
    </recommendedName>
</protein>
<gene>
    <name evidence="11" type="primary">hrpA</name>
    <name evidence="10" type="ORF">RCC75_01625</name>
    <name evidence="11" type="ORF">RCG00_06045</name>
</gene>
<dbReference type="GO" id="GO:0003723">
    <property type="term" value="F:RNA binding"/>
    <property type="evidence" value="ECO:0007669"/>
    <property type="project" value="TreeGrafter"/>
</dbReference>
<dbReference type="EC" id="3.6.4.13" evidence="2"/>
<dbReference type="InterPro" id="IPR024590">
    <property type="entry name" value="HrpA_C"/>
</dbReference>
<dbReference type="PROSITE" id="PS51192">
    <property type="entry name" value="HELICASE_ATP_BIND_1"/>
    <property type="match status" value="1"/>
</dbReference>
<comment type="catalytic activity">
    <reaction evidence="7">
        <text>ATP + H2O = ADP + phosphate + H(+)</text>
        <dbReference type="Rhea" id="RHEA:13065"/>
        <dbReference type="ChEBI" id="CHEBI:15377"/>
        <dbReference type="ChEBI" id="CHEBI:15378"/>
        <dbReference type="ChEBI" id="CHEBI:30616"/>
        <dbReference type="ChEBI" id="CHEBI:43474"/>
        <dbReference type="ChEBI" id="CHEBI:456216"/>
        <dbReference type="EC" id="3.6.4.13"/>
    </reaction>
</comment>
<name>A0AA51MP41_9GAMM</name>
<dbReference type="InterPro" id="IPR011709">
    <property type="entry name" value="DEAD-box_helicase_OB_fold"/>
</dbReference>
<keyword evidence="6" id="KW-0067">ATP-binding</keyword>
<evidence type="ECO:0000256" key="7">
    <source>
        <dbReference type="ARBA" id="ARBA00047984"/>
    </source>
</evidence>
<dbReference type="SMART" id="SM00847">
    <property type="entry name" value="HA2"/>
    <property type="match status" value="1"/>
</dbReference>
<evidence type="ECO:0000256" key="5">
    <source>
        <dbReference type="ARBA" id="ARBA00022806"/>
    </source>
</evidence>
<dbReference type="GO" id="GO:0016787">
    <property type="term" value="F:hydrolase activity"/>
    <property type="evidence" value="ECO:0007669"/>
    <property type="project" value="UniProtKB-KW"/>
</dbReference>
<dbReference type="Gene3D" id="1.20.120.1080">
    <property type="match status" value="1"/>
</dbReference>
<dbReference type="SMART" id="SM00382">
    <property type="entry name" value="AAA"/>
    <property type="match status" value="1"/>
</dbReference>
<dbReference type="InterPro" id="IPR007502">
    <property type="entry name" value="Helicase-assoc_dom"/>
</dbReference>
<dbReference type="SUPFAM" id="SSF52540">
    <property type="entry name" value="P-loop containing nucleoside triphosphate hydrolases"/>
    <property type="match status" value="1"/>
</dbReference>
<evidence type="ECO:0000259" key="9">
    <source>
        <dbReference type="PROSITE" id="PS51194"/>
    </source>
</evidence>
<dbReference type="EMBL" id="JAVFKN010000001">
    <property type="protein sequence ID" value="MDQ5767210.1"/>
    <property type="molecule type" value="Genomic_DNA"/>
</dbReference>
<dbReference type="PANTHER" id="PTHR18934">
    <property type="entry name" value="ATP-DEPENDENT RNA HELICASE"/>
    <property type="match status" value="1"/>
</dbReference>
<dbReference type="Pfam" id="PF11898">
    <property type="entry name" value="DUF3418"/>
    <property type="match status" value="1"/>
</dbReference>
<dbReference type="InterPro" id="IPR010222">
    <property type="entry name" value="RNA_helicase_HrpA"/>
</dbReference>
<dbReference type="RefSeq" id="WP_308133425.1">
    <property type="nucleotide sequence ID" value="NZ_CP133217.1"/>
</dbReference>
<dbReference type="SMART" id="SM00490">
    <property type="entry name" value="HELICc"/>
    <property type="match status" value="1"/>
</dbReference>
<dbReference type="PANTHER" id="PTHR18934:SF99">
    <property type="entry name" value="ATP-DEPENDENT RNA HELICASE DHX37-RELATED"/>
    <property type="match status" value="1"/>
</dbReference>
<reference evidence="11 12" key="1">
    <citation type="submission" date="2023-08" db="EMBL/GenBank/DDBJ databases">
        <title>New molecular markers tilS and rpoB for phylogenetic and monitoring studies of the genus Thiothrix biodiversity.</title>
        <authorList>
            <person name="Ravin N.V."/>
            <person name="Smolyakov D."/>
            <person name="Markov N.D."/>
            <person name="Beletsky A.V."/>
            <person name="Mardanov A.V."/>
            <person name="Rudenko T.S."/>
            <person name="Grabovich M.Y."/>
        </authorList>
    </citation>
    <scope>NUCLEOTIDE SEQUENCE</scope>
    <source>
        <strain evidence="11">DNT52</strain>
        <strain evidence="10 12">H33</strain>
    </source>
</reference>
<evidence type="ECO:0000256" key="2">
    <source>
        <dbReference type="ARBA" id="ARBA00012552"/>
    </source>
</evidence>
<dbReference type="CDD" id="cd18791">
    <property type="entry name" value="SF2_C_RHA"/>
    <property type="match status" value="1"/>
</dbReference>
<dbReference type="InterPro" id="IPR027417">
    <property type="entry name" value="P-loop_NTPase"/>
</dbReference>
<dbReference type="InterPro" id="IPR014001">
    <property type="entry name" value="Helicase_ATP-bd"/>
</dbReference>
<comment type="similarity">
    <text evidence="1">Belongs to the DEAD box helicase family. DEAH subfamily.</text>
</comment>
<evidence type="ECO:0000256" key="6">
    <source>
        <dbReference type="ARBA" id="ARBA00022840"/>
    </source>
</evidence>
<dbReference type="GO" id="GO:0005524">
    <property type="term" value="F:ATP binding"/>
    <property type="evidence" value="ECO:0007669"/>
    <property type="project" value="UniProtKB-KW"/>
</dbReference>
<dbReference type="InterPro" id="IPR001650">
    <property type="entry name" value="Helicase_C-like"/>
</dbReference>
<keyword evidence="5 11" id="KW-0347">Helicase</keyword>